<dbReference type="Pfam" id="PF01202">
    <property type="entry name" value="SKI"/>
    <property type="match status" value="1"/>
</dbReference>
<feature type="region of interest" description="Disordered" evidence="1">
    <location>
        <begin position="16"/>
        <end position="54"/>
    </location>
</feature>
<protein>
    <recommendedName>
        <fullName evidence="4">Shikimate kinase</fullName>
    </recommendedName>
</protein>
<feature type="compositionally biased region" description="Low complexity" evidence="1">
    <location>
        <begin position="16"/>
        <end position="43"/>
    </location>
</feature>
<dbReference type="Proteomes" id="UP000308121">
    <property type="component" value="Unassembled WGS sequence"/>
</dbReference>
<dbReference type="InterPro" id="IPR031322">
    <property type="entry name" value="Shikimate/glucono_kinase"/>
</dbReference>
<gene>
    <name evidence="2" type="ORF">FA014_12615</name>
</gene>
<evidence type="ECO:0008006" key="4">
    <source>
        <dbReference type="Google" id="ProtNLM"/>
    </source>
</evidence>
<organism evidence="2 3">
    <name type="scientific">Cellulomonas hominis</name>
    <dbReference type="NCBI Taxonomy" id="156981"/>
    <lineage>
        <taxon>Bacteria</taxon>
        <taxon>Bacillati</taxon>
        <taxon>Actinomycetota</taxon>
        <taxon>Actinomycetes</taxon>
        <taxon>Micrococcales</taxon>
        <taxon>Cellulomonadaceae</taxon>
        <taxon>Cellulomonas</taxon>
    </lineage>
</organism>
<reference evidence="2 3" key="1">
    <citation type="submission" date="2019-05" db="EMBL/GenBank/DDBJ databases">
        <title>Genome sequence of Cellulomonas hominis strain CS1.</title>
        <authorList>
            <person name="Belmont J."/>
            <person name="Maclea K.S."/>
        </authorList>
    </citation>
    <scope>NUCLEOTIDE SEQUENCE [LARGE SCALE GENOMIC DNA]</scope>
    <source>
        <strain evidence="2 3">CS1</strain>
    </source>
</reference>
<evidence type="ECO:0000313" key="2">
    <source>
        <dbReference type="EMBL" id="TKR23170.1"/>
    </source>
</evidence>
<dbReference type="AlphaFoldDB" id="A0A7Z8JYC0"/>
<dbReference type="OrthoDB" id="484214at2"/>
<dbReference type="InterPro" id="IPR027417">
    <property type="entry name" value="P-loop_NTPase"/>
</dbReference>
<evidence type="ECO:0000313" key="3">
    <source>
        <dbReference type="Proteomes" id="UP000308121"/>
    </source>
</evidence>
<proteinExistence type="predicted"/>
<sequence>MGRVLSVRRGAGAECASGARAARADAPAAAGGPVRQTRPVPAVRPRPRPGGASGPLLVLVGPAACGKSTAGEAAARLLGVPFVDADAVGERYYREVGWDLDRLVDRVAEVGRLAAEREWEPARAHAVGRLVADHPGAVVALGAGHTTYEDPAHREAVRAALATAGAVVLLLPAAGRDDALRVLRARAVATKGTDWVRDGHDFLAGWLDDPGVRALATDVLVTGDEQPARTAERVAATAPPGGR</sequence>
<accession>A0A7Z8JYC0</accession>
<comment type="caution">
    <text evidence="2">The sequence shown here is derived from an EMBL/GenBank/DDBJ whole genome shotgun (WGS) entry which is preliminary data.</text>
</comment>
<name>A0A7Z8JYC0_9CELL</name>
<dbReference type="EMBL" id="SZYE01000103">
    <property type="protein sequence ID" value="TKR23170.1"/>
    <property type="molecule type" value="Genomic_DNA"/>
</dbReference>
<evidence type="ECO:0000256" key="1">
    <source>
        <dbReference type="SAM" id="MobiDB-lite"/>
    </source>
</evidence>
<dbReference type="SUPFAM" id="SSF52540">
    <property type="entry name" value="P-loop containing nucleoside triphosphate hydrolases"/>
    <property type="match status" value="1"/>
</dbReference>
<dbReference type="Gene3D" id="3.40.50.300">
    <property type="entry name" value="P-loop containing nucleotide triphosphate hydrolases"/>
    <property type="match status" value="1"/>
</dbReference>